<protein>
    <submittedName>
        <fullName evidence="8">Response regulator</fullName>
    </submittedName>
</protein>
<dbReference type="CDD" id="cd17535">
    <property type="entry name" value="REC_NarL-like"/>
    <property type="match status" value="1"/>
</dbReference>
<evidence type="ECO:0000259" key="6">
    <source>
        <dbReference type="PROSITE" id="PS50043"/>
    </source>
</evidence>
<organism evidence="8 9">
    <name type="scientific">Georgenia faecalis</name>
    <dbReference type="NCBI Taxonomy" id="2483799"/>
    <lineage>
        <taxon>Bacteria</taxon>
        <taxon>Bacillati</taxon>
        <taxon>Actinomycetota</taxon>
        <taxon>Actinomycetes</taxon>
        <taxon>Micrococcales</taxon>
        <taxon>Bogoriellaceae</taxon>
        <taxon>Georgenia</taxon>
    </lineage>
</organism>
<dbReference type="InterPro" id="IPR039420">
    <property type="entry name" value="WalR-like"/>
</dbReference>
<keyword evidence="9" id="KW-1185">Reference proteome</keyword>
<keyword evidence="4" id="KW-0804">Transcription</keyword>
<evidence type="ECO:0000256" key="1">
    <source>
        <dbReference type="ARBA" id="ARBA00022553"/>
    </source>
</evidence>
<feature type="domain" description="Response regulatory" evidence="7">
    <location>
        <begin position="5"/>
        <end position="121"/>
    </location>
</feature>
<evidence type="ECO:0000259" key="7">
    <source>
        <dbReference type="PROSITE" id="PS50110"/>
    </source>
</evidence>
<evidence type="ECO:0000256" key="3">
    <source>
        <dbReference type="ARBA" id="ARBA00023125"/>
    </source>
</evidence>
<evidence type="ECO:0000256" key="2">
    <source>
        <dbReference type="ARBA" id="ARBA00023015"/>
    </source>
</evidence>
<accession>A0ABV9D7B8</accession>
<dbReference type="PANTHER" id="PTHR43214">
    <property type="entry name" value="TWO-COMPONENT RESPONSE REGULATOR"/>
    <property type="match status" value="1"/>
</dbReference>
<dbReference type="Pfam" id="PF00196">
    <property type="entry name" value="GerE"/>
    <property type="match status" value="1"/>
</dbReference>
<reference evidence="9" key="1">
    <citation type="journal article" date="2019" name="Int. J. Syst. Evol. Microbiol.">
        <title>The Global Catalogue of Microorganisms (GCM) 10K type strain sequencing project: providing services to taxonomists for standard genome sequencing and annotation.</title>
        <authorList>
            <consortium name="The Broad Institute Genomics Platform"/>
            <consortium name="The Broad Institute Genome Sequencing Center for Infectious Disease"/>
            <person name="Wu L."/>
            <person name="Ma J."/>
        </authorList>
    </citation>
    <scope>NUCLEOTIDE SEQUENCE [LARGE SCALE GENOMIC DNA]</scope>
    <source>
        <strain evidence="9">JCM 3369</strain>
    </source>
</reference>
<dbReference type="EMBL" id="JBHSGF010000001">
    <property type="protein sequence ID" value="MFC4554108.1"/>
    <property type="molecule type" value="Genomic_DNA"/>
</dbReference>
<keyword evidence="1 5" id="KW-0597">Phosphoprotein</keyword>
<sequence>MEHIRVLIVDDHPLMSEALAVFVNNAEGMVCAGIASNGLIGIRMTDTHRPDIVLMDLQMPVMGGIEAMEVLAREHPEVKVIAMTTFSEQEHVVAALRAGATGYLVKDMDPGDIVQGIRRVYAGEAALAPAISLALVRSVREGTSARPSSEVLQSFTEREREVLQWLGRGLSNAEIARRIHYSEASVKANMTQIMTKLGVRDRVQTVIKASQLGLIDLSLDA</sequence>
<dbReference type="Proteomes" id="UP001595955">
    <property type="component" value="Unassembled WGS sequence"/>
</dbReference>
<dbReference type="InterPro" id="IPR000792">
    <property type="entry name" value="Tscrpt_reg_LuxR_C"/>
</dbReference>
<dbReference type="CDD" id="cd06170">
    <property type="entry name" value="LuxR_C_like"/>
    <property type="match status" value="1"/>
</dbReference>
<feature type="modified residue" description="4-aspartylphosphate" evidence="5">
    <location>
        <position position="56"/>
    </location>
</feature>
<keyword evidence="2" id="KW-0805">Transcription regulation</keyword>
<proteinExistence type="predicted"/>
<evidence type="ECO:0000256" key="5">
    <source>
        <dbReference type="PROSITE-ProRule" id="PRU00169"/>
    </source>
</evidence>
<evidence type="ECO:0000313" key="8">
    <source>
        <dbReference type="EMBL" id="MFC4554108.1"/>
    </source>
</evidence>
<dbReference type="SUPFAM" id="SSF52172">
    <property type="entry name" value="CheY-like"/>
    <property type="match status" value="1"/>
</dbReference>
<dbReference type="Pfam" id="PF00072">
    <property type="entry name" value="Response_reg"/>
    <property type="match status" value="1"/>
</dbReference>
<evidence type="ECO:0000313" key="9">
    <source>
        <dbReference type="Proteomes" id="UP001595955"/>
    </source>
</evidence>
<dbReference type="PROSITE" id="PS50043">
    <property type="entry name" value="HTH_LUXR_2"/>
    <property type="match status" value="1"/>
</dbReference>
<dbReference type="InterPro" id="IPR001789">
    <property type="entry name" value="Sig_transdc_resp-reg_receiver"/>
</dbReference>
<dbReference type="InterPro" id="IPR011006">
    <property type="entry name" value="CheY-like_superfamily"/>
</dbReference>
<dbReference type="PANTHER" id="PTHR43214:SF24">
    <property type="entry name" value="TRANSCRIPTIONAL REGULATORY PROTEIN NARL-RELATED"/>
    <property type="match status" value="1"/>
</dbReference>
<evidence type="ECO:0000256" key="4">
    <source>
        <dbReference type="ARBA" id="ARBA00023163"/>
    </source>
</evidence>
<dbReference type="InterPro" id="IPR058245">
    <property type="entry name" value="NreC/VraR/RcsB-like_REC"/>
</dbReference>
<dbReference type="SMART" id="SM00421">
    <property type="entry name" value="HTH_LUXR"/>
    <property type="match status" value="1"/>
</dbReference>
<feature type="domain" description="HTH luxR-type" evidence="6">
    <location>
        <begin position="148"/>
        <end position="213"/>
    </location>
</feature>
<dbReference type="SUPFAM" id="SSF46894">
    <property type="entry name" value="C-terminal effector domain of the bipartite response regulators"/>
    <property type="match status" value="1"/>
</dbReference>
<gene>
    <name evidence="8" type="ORF">ACFO3F_02510</name>
</gene>
<dbReference type="Gene3D" id="3.40.50.2300">
    <property type="match status" value="1"/>
</dbReference>
<dbReference type="InterPro" id="IPR016032">
    <property type="entry name" value="Sig_transdc_resp-reg_C-effctor"/>
</dbReference>
<keyword evidence="3" id="KW-0238">DNA-binding</keyword>
<name>A0ABV9D7B8_9MICO</name>
<dbReference type="PROSITE" id="PS50110">
    <property type="entry name" value="RESPONSE_REGULATORY"/>
    <property type="match status" value="1"/>
</dbReference>
<dbReference type="RefSeq" id="WP_122823299.1">
    <property type="nucleotide sequence ID" value="NZ_CP033325.1"/>
</dbReference>
<comment type="caution">
    <text evidence="8">The sequence shown here is derived from an EMBL/GenBank/DDBJ whole genome shotgun (WGS) entry which is preliminary data.</text>
</comment>
<dbReference type="PRINTS" id="PR00038">
    <property type="entry name" value="HTHLUXR"/>
</dbReference>
<dbReference type="SMART" id="SM00448">
    <property type="entry name" value="REC"/>
    <property type="match status" value="1"/>
</dbReference>